<evidence type="ECO:0000313" key="4">
    <source>
        <dbReference type="EMBL" id="MBB6511763.1"/>
    </source>
</evidence>
<reference evidence="4 5" key="1">
    <citation type="submission" date="2020-08" db="EMBL/GenBank/DDBJ databases">
        <title>Genomic Encyclopedia of Type Strains, Phase IV (KMG-IV): sequencing the most valuable type-strain genomes for metagenomic binning, comparative biology and taxonomic classification.</title>
        <authorList>
            <person name="Goeker M."/>
        </authorList>
    </citation>
    <scope>NUCLEOTIDE SEQUENCE [LARGE SCALE GENOMIC DNA]</scope>
    <source>
        <strain evidence="4 5">DSM 11805</strain>
    </source>
</reference>
<dbReference type="EMBL" id="JACHON010000001">
    <property type="protein sequence ID" value="MBB6511763.1"/>
    <property type="molecule type" value="Genomic_DNA"/>
</dbReference>
<comment type="caution">
    <text evidence="4">The sequence shown here is derived from an EMBL/GenBank/DDBJ whole genome shotgun (WGS) entry which is preliminary data.</text>
</comment>
<name>A0A841RJE3_9BACI</name>
<dbReference type="InterPro" id="IPR045735">
    <property type="entry name" value="Spore_III_AA_AAA+_ATPase"/>
</dbReference>
<accession>A0A841RJE3</accession>
<protein>
    <submittedName>
        <fullName evidence="4">Stage III sporulation protein AA</fullName>
    </submittedName>
</protein>
<organism evidence="4 5">
    <name type="scientific">Gracilibacillus halotolerans</name>
    <dbReference type="NCBI Taxonomy" id="74386"/>
    <lineage>
        <taxon>Bacteria</taxon>
        <taxon>Bacillati</taxon>
        <taxon>Bacillota</taxon>
        <taxon>Bacilli</taxon>
        <taxon>Bacillales</taxon>
        <taxon>Bacillaceae</taxon>
        <taxon>Gracilibacillus</taxon>
    </lineage>
</organism>
<evidence type="ECO:0000313" key="5">
    <source>
        <dbReference type="Proteomes" id="UP000572212"/>
    </source>
</evidence>
<evidence type="ECO:0000259" key="3">
    <source>
        <dbReference type="SMART" id="SM00382"/>
    </source>
</evidence>
<dbReference type="SMART" id="SM00382">
    <property type="entry name" value="AAA"/>
    <property type="match status" value="1"/>
</dbReference>
<dbReference type="Proteomes" id="UP000572212">
    <property type="component" value="Unassembled WGS sequence"/>
</dbReference>
<dbReference type="InterPro" id="IPR014217">
    <property type="entry name" value="Spore_III_AA"/>
</dbReference>
<evidence type="ECO:0000256" key="1">
    <source>
        <dbReference type="ARBA" id="ARBA00022741"/>
    </source>
</evidence>
<dbReference type="RefSeq" id="WP_184244285.1">
    <property type="nucleotide sequence ID" value="NZ_BAAACU010000022.1"/>
</dbReference>
<proteinExistence type="predicted"/>
<dbReference type="PANTHER" id="PTHR20953">
    <property type="entry name" value="KINASE-RELATED"/>
    <property type="match status" value="1"/>
</dbReference>
<sequence>MQIIYRLLPDSIRGELDEFFKHRSIKPQEIRLRVNRPVEINDGLRVYWLSKSRFSQIDAENFLSSISEHSIYRLEQELRQGYITIDGGHRIGITGRVNVENGRVRSIQHITSFNIRIAREQIGVSHSLIPVLWDNRWLNTLIIGPPQSGKTTLLRDMARVGATGSVNREATKVGIVDERSEIAASVNGIPQMQLGYRTDVLDRCPKSEGMMMLIRSMSPEIIVVDEIGGEKDVYAVEEAVRAGASLFCTIHGEDYQDIQTRPSMKRLMKNQVFDRYVIVKHRKIIEVLDSKGQAIHWHSVPSV</sequence>
<dbReference type="NCBIfam" id="TIGR02858">
    <property type="entry name" value="spore_III_AA"/>
    <property type="match status" value="1"/>
</dbReference>
<dbReference type="GO" id="GO:0005524">
    <property type="term" value="F:ATP binding"/>
    <property type="evidence" value="ECO:0007669"/>
    <property type="project" value="UniProtKB-KW"/>
</dbReference>
<dbReference type="InterPro" id="IPR003593">
    <property type="entry name" value="AAA+_ATPase"/>
</dbReference>
<dbReference type="Gene3D" id="3.40.50.300">
    <property type="entry name" value="P-loop containing nucleotide triphosphate hydrolases"/>
    <property type="match status" value="1"/>
</dbReference>
<gene>
    <name evidence="4" type="ORF">GGQ92_000530</name>
</gene>
<keyword evidence="1" id="KW-0547">Nucleotide-binding</keyword>
<dbReference type="Pfam" id="PF19568">
    <property type="entry name" value="Spore_III_AA"/>
    <property type="match status" value="1"/>
</dbReference>
<evidence type="ECO:0000256" key="2">
    <source>
        <dbReference type="ARBA" id="ARBA00022840"/>
    </source>
</evidence>
<dbReference type="SUPFAM" id="SSF52540">
    <property type="entry name" value="P-loop containing nucleoside triphosphate hydrolases"/>
    <property type="match status" value="1"/>
</dbReference>
<dbReference type="AlphaFoldDB" id="A0A841RJE3"/>
<dbReference type="PANTHER" id="PTHR20953:SF3">
    <property type="entry name" value="P-LOOP CONTAINING NUCLEOSIDE TRIPHOSPHATE HYDROLASES SUPERFAMILY PROTEIN"/>
    <property type="match status" value="1"/>
</dbReference>
<dbReference type="InterPro" id="IPR027417">
    <property type="entry name" value="P-loop_NTPase"/>
</dbReference>
<keyword evidence="5" id="KW-1185">Reference proteome</keyword>
<feature type="domain" description="AAA+ ATPase" evidence="3">
    <location>
        <begin position="136"/>
        <end position="283"/>
    </location>
</feature>
<keyword evidence="2" id="KW-0067">ATP-binding</keyword>